<proteinExistence type="predicted"/>
<dbReference type="RefSeq" id="XP_009221919.1">
    <property type="nucleotide sequence ID" value="XM_009223655.1"/>
</dbReference>
<evidence type="ECO:0008006" key="5">
    <source>
        <dbReference type="Google" id="ProtNLM"/>
    </source>
</evidence>
<dbReference type="GeneID" id="20346302"/>
<evidence type="ECO:0000313" key="2">
    <source>
        <dbReference type="EMBL" id="EJT75919.1"/>
    </source>
</evidence>
<name>J3NX37_GAET3</name>
<dbReference type="Proteomes" id="UP000006039">
    <property type="component" value="Unassembled WGS sequence"/>
</dbReference>
<feature type="chain" id="PRO_5015094594" description="Conidiation-specific protein 13" evidence="1">
    <location>
        <begin position="21"/>
        <end position="321"/>
    </location>
</feature>
<reference evidence="2" key="2">
    <citation type="submission" date="2010-07" db="EMBL/GenBank/DDBJ databases">
        <authorList>
            <consortium name="The Broad Institute Genome Sequencing Platform"/>
            <consortium name="Broad Institute Genome Sequencing Center for Infectious Disease"/>
            <person name="Ma L.-J."/>
            <person name="Dead R."/>
            <person name="Young S."/>
            <person name="Zeng Q."/>
            <person name="Koehrsen M."/>
            <person name="Alvarado L."/>
            <person name="Berlin A."/>
            <person name="Chapman S.B."/>
            <person name="Chen Z."/>
            <person name="Freedman E."/>
            <person name="Gellesch M."/>
            <person name="Goldberg J."/>
            <person name="Griggs A."/>
            <person name="Gujja S."/>
            <person name="Heilman E.R."/>
            <person name="Heiman D."/>
            <person name="Hepburn T."/>
            <person name="Howarth C."/>
            <person name="Jen D."/>
            <person name="Larson L."/>
            <person name="Mehta T."/>
            <person name="Neiman D."/>
            <person name="Pearson M."/>
            <person name="Roberts A."/>
            <person name="Saif S."/>
            <person name="Shea T."/>
            <person name="Shenoy N."/>
            <person name="Sisk P."/>
            <person name="Stolte C."/>
            <person name="Sykes S."/>
            <person name="Walk T."/>
            <person name="White J."/>
            <person name="Yandava C."/>
            <person name="Haas B."/>
            <person name="Nusbaum C."/>
            <person name="Birren B."/>
        </authorList>
    </citation>
    <scope>NUCLEOTIDE SEQUENCE</scope>
    <source>
        <strain evidence="2">R3-111a-1</strain>
    </source>
</reference>
<reference evidence="3" key="4">
    <citation type="journal article" date="2015" name="G3 (Bethesda)">
        <title>Genome sequences of three phytopathogenic species of the Magnaporthaceae family of fungi.</title>
        <authorList>
            <person name="Okagaki L.H."/>
            <person name="Nunes C.C."/>
            <person name="Sailsbery J."/>
            <person name="Clay B."/>
            <person name="Brown D."/>
            <person name="John T."/>
            <person name="Oh Y."/>
            <person name="Young N."/>
            <person name="Fitzgerald M."/>
            <person name="Haas B.J."/>
            <person name="Zeng Q."/>
            <person name="Young S."/>
            <person name="Adiconis X."/>
            <person name="Fan L."/>
            <person name="Levin J.Z."/>
            <person name="Mitchell T.K."/>
            <person name="Okubara P.A."/>
            <person name="Farman M.L."/>
            <person name="Kohn L.M."/>
            <person name="Birren B."/>
            <person name="Ma L.-J."/>
            <person name="Dean R.A."/>
        </authorList>
    </citation>
    <scope>NUCLEOTIDE SEQUENCE</scope>
    <source>
        <strain evidence="3">R3-111a-1</strain>
    </source>
</reference>
<reference evidence="3" key="5">
    <citation type="submission" date="2018-04" db="UniProtKB">
        <authorList>
            <consortium name="EnsemblFungi"/>
        </authorList>
    </citation>
    <scope>IDENTIFICATION</scope>
    <source>
        <strain evidence="3">R3-111a-1</strain>
    </source>
</reference>
<dbReference type="EnsemblFungi" id="EJT75919">
    <property type="protein sequence ID" value="EJT75919"/>
    <property type="gene ID" value="GGTG_05844"/>
</dbReference>
<dbReference type="AlphaFoldDB" id="J3NX37"/>
<organism evidence="2">
    <name type="scientific">Gaeumannomyces tritici (strain R3-111a-1)</name>
    <name type="common">Wheat and barley take-all root rot fungus</name>
    <name type="synonym">Gaeumannomyces graminis var. tritici</name>
    <dbReference type="NCBI Taxonomy" id="644352"/>
    <lineage>
        <taxon>Eukaryota</taxon>
        <taxon>Fungi</taxon>
        <taxon>Dikarya</taxon>
        <taxon>Ascomycota</taxon>
        <taxon>Pezizomycotina</taxon>
        <taxon>Sordariomycetes</taxon>
        <taxon>Sordariomycetidae</taxon>
        <taxon>Magnaporthales</taxon>
        <taxon>Magnaporthaceae</taxon>
        <taxon>Gaeumannomyces</taxon>
    </lineage>
</organism>
<dbReference type="OrthoDB" id="2142213at2759"/>
<dbReference type="HOGENOM" id="CLU_050729_1_1_1"/>
<protein>
    <recommendedName>
        <fullName evidence="5">Conidiation-specific protein 13</fullName>
    </recommendedName>
</protein>
<reference evidence="4" key="1">
    <citation type="submission" date="2010-07" db="EMBL/GenBank/DDBJ databases">
        <title>The genome sequence of Gaeumannomyces graminis var. tritici strain R3-111a-1.</title>
        <authorList>
            <consortium name="The Broad Institute Genome Sequencing Platform"/>
            <person name="Ma L.-J."/>
            <person name="Dead R."/>
            <person name="Young S."/>
            <person name="Zeng Q."/>
            <person name="Koehrsen M."/>
            <person name="Alvarado L."/>
            <person name="Berlin A."/>
            <person name="Chapman S.B."/>
            <person name="Chen Z."/>
            <person name="Freedman E."/>
            <person name="Gellesch M."/>
            <person name="Goldberg J."/>
            <person name="Griggs A."/>
            <person name="Gujja S."/>
            <person name="Heilman E.R."/>
            <person name="Heiman D."/>
            <person name="Hepburn T."/>
            <person name="Howarth C."/>
            <person name="Jen D."/>
            <person name="Larson L."/>
            <person name="Mehta T."/>
            <person name="Neiman D."/>
            <person name="Pearson M."/>
            <person name="Roberts A."/>
            <person name="Saif S."/>
            <person name="Shea T."/>
            <person name="Shenoy N."/>
            <person name="Sisk P."/>
            <person name="Stolte C."/>
            <person name="Sykes S."/>
            <person name="Walk T."/>
            <person name="White J."/>
            <person name="Yandava C."/>
            <person name="Haas B."/>
            <person name="Nusbaum C."/>
            <person name="Birren B."/>
        </authorList>
    </citation>
    <scope>NUCLEOTIDE SEQUENCE [LARGE SCALE GENOMIC DNA]</scope>
    <source>
        <strain evidence="4">R3-111a-1</strain>
    </source>
</reference>
<accession>J3NX37</accession>
<evidence type="ECO:0000256" key="1">
    <source>
        <dbReference type="SAM" id="SignalP"/>
    </source>
</evidence>
<gene>
    <name evidence="3" type="primary">20346302</name>
    <name evidence="2" type="ORF">GGTG_05844</name>
</gene>
<evidence type="ECO:0000313" key="3">
    <source>
        <dbReference type="EnsemblFungi" id="EJT75919"/>
    </source>
</evidence>
<keyword evidence="1" id="KW-0732">Signal</keyword>
<sequence>MVSSAKLLLALASFIYTAQAQAQANDKPTKASIEPSMDGKRVSERLNVMLNTTQYTIEPWKDNNYIAADCARIAKEKSISPSDFDVFYVRYSDCGEPWVFCRERKSKATDKDLADSFGKMPVRSRSFVRHVIGLAGRPDIKFAGLWTGPGSDIIVVDKPEIKVMVHELMHAVDHMAMGAHTGGTMKPLSGTALWRGEWAKDPKTVTPYASNGWSDNFAEVGVYALYDRTVPGGLAAIQPSFADVQNQIRTLQKYAGQTIVPGGTCSARIQPSKAVLKSAAASRRKRGLKPDLSFHDPGISVIKVDDAAKWVEISAAHDHAH</sequence>
<dbReference type="STRING" id="644352.J3NX37"/>
<reference evidence="2" key="3">
    <citation type="submission" date="2010-09" db="EMBL/GenBank/DDBJ databases">
        <title>Annotation of Gaeumannomyces graminis var. tritici R3-111a-1.</title>
        <authorList>
            <consortium name="The Broad Institute Genome Sequencing Platform"/>
            <person name="Ma L.-J."/>
            <person name="Dead R."/>
            <person name="Young S.K."/>
            <person name="Zeng Q."/>
            <person name="Gargeya S."/>
            <person name="Fitzgerald M."/>
            <person name="Haas B."/>
            <person name="Abouelleil A."/>
            <person name="Alvarado L."/>
            <person name="Arachchi H.M."/>
            <person name="Berlin A."/>
            <person name="Brown A."/>
            <person name="Chapman S.B."/>
            <person name="Chen Z."/>
            <person name="Dunbar C."/>
            <person name="Freedman E."/>
            <person name="Gearin G."/>
            <person name="Gellesch M."/>
            <person name="Goldberg J."/>
            <person name="Griggs A."/>
            <person name="Gujja S."/>
            <person name="Heiman D."/>
            <person name="Howarth C."/>
            <person name="Larson L."/>
            <person name="Lui A."/>
            <person name="MacDonald P.J.P."/>
            <person name="Mehta T."/>
            <person name="Montmayeur A."/>
            <person name="Murphy C."/>
            <person name="Neiman D."/>
            <person name="Pearson M."/>
            <person name="Priest M."/>
            <person name="Roberts A."/>
            <person name="Saif S."/>
            <person name="Shea T."/>
            <person name="Shenoy N."/>
            <person name="Sisk P."/>
            <person name="Stolte C."/>
            <person name="Sykes S."/>
            <person name="Yandava C."/>
            <person name="Wortman J."/>
            <person name="Nusbaum C."/>
            <person name="Birren B."/>
        </authorList>
    </citation>
    <scope>NUCLEOTIDE SEQUENCE</scope>
    <source>
        <strain evidence="2">R3-111a-1</strain>
    </source>
</reference>
<evidence type="ECO:0000313" key="4">
    <source>
        <dbReference type="Proteomes" id="UP000006039"/>
    </source>
</evidence>
<dbReference type="VEuPathDB" id="FungiDB:GGTG_05844"/>
<feature type="signal peptide" evidence="1">
    <location>
        <begin position="1"/>
        <end position="20"/>
    </location>
</feature>
<keyword evidence="4" id="KW-1185">Reference proteome</keyword>
<dbReference type="eggNOG" id="ENOG502S57E">
    <property type="taxonomic scope" value="Eukaryota"/>
</dbReference>
<dbReference type="EMBL" id="GL385397">
    <property type="protein sequence ID" value="EJT75919.1"/>
    <property type="molecule type" value="Genomic_DNA"/>
</dbReference>